<name>A0A078KVS3_9GAMM</name>
<protein>
    <submittedName>
        <fullName evidence="2">Uncharacterized protein</fullName>
    </submittedName>
</protein>
<dbReference type="PROSITE" id="PS50330">
    <property type="entry name" value="UIM"/>
    <property type="match status" value="1"/>
</dbReference>
<evidence type="ECO:0000313" key="2">
    <source>
        <dbReference type="EMBL" id="CDZ77107.1"/>
    </source>
</evidence>
<dbReference type="Proteomes" id="UP000044071">
    <property type="component" value="Unassembled WGS sequence"/>
</dbReference>
<dbReference type="STRING" id="1034943.BN59_01389"/>
<evidence type="ECO:0000313" key="3">
    <source>
        <dbReference type="Proteomes" id="UP000044071"/>
    </source>
</evidence>
<keyword evidence="1" id="KW-0175">Coiled coil</keyword>
<dbReference type="eggNOG" id="ENOG5031EPG">
    <property type="taxonomic scope" value="Bacteria"/>
</dbReference>
<dbReference type="AlphaFoldDB" id="A0A078KVS3"/>
<sequence>MLISGNKNFQTGDYMILGPFWCQRDNSWVRFIVENEKARAEVARISDEDHRLTTEWAPAATDNWPTSYEAGNPEVNTTFFALKDEKLYSTTGKITNLQGLSASQYRQPNWYPHNTARYNPFAGLQFEGEQNLRSPQNLPLTPEMLAAKIRQEQEQEEERIRREQEEAERIRLELENKWRAFQQTDIRHYGLVIAAGADPLMGEDALAFLYNELTGALLEFNVRDFENPAEYLQALKTIIEDSSNRFHQAIVRAASTTHVEREQGLVGDEGLRQALFDFKKLFFFNLLREEARFLSEQFKIACEILSIDVLAQREAEERALREQEQVQHQPVPYVPQIQPGDFLLGEFGANDQVHQQPIHEPVDDHEPVDNEVDELQRAIDLSFEEYEQAFYGAPINQAQANQQPVHDNDEDPDILLAIAASLQPENRVQHPQPDPDLERAIQESLAEQPQQRRGRQAGNRLRAANSLDLEGLPVDDNETLLARIQVAVDEAQKRYQEWYEDTNGTKEIRGKDGWFSRWFFRHNVSGQNAAKRLNSNVADALNVGTAADLVNEFLINAKAERHSYFSFLVDELKEIEDSVWFGISFKEGSNLYDKDLIVERLLGEDNSSGCCPW</sequence>
<dbReference type="EMBL" id="CCSB01000001">
    <property type="protein sequence ID" value="CDZ77107.1"/>
    <property type="molecule type" value="Genomic_DNA"/>
</dbReference>
<dbReference type="Gene3D" id="6.10.140.100">
    <property type="match status" value="1"/>
</dbReference>
<accession>A0A078KVS3</accession>
<dbReference type="InterPro" id="IPR003903">
    <property type="entry name" value="UIM_dom"/>
</dbReference>
<dbReference type="OrthoDB" id="5636019at2"/>
<evidence type="ECO:0000256" key="1">
    <source>
        <dbReference type="SAM" id="Coils"/>
    </source>
</evidence>
<reference evidence="2 3" key="1">
    <citation type="submission" date="2014-06" db="EMBL/GenBank/DDBJ databases">
        <authorList>
            <person name="Urmite Genomes Urmite Genomes"/>
        </authorList>
    </citation>
    <scope>NUCLEOTIDE SEQUENCE [LARGE SCALE GENOMIC DNA]</scope>
</reference>
<organism evidence="2 3">
    <name type="scientific">Legionella massiliensis</name>
    <dbReference type="NCBI Taxonomy" id="1034943"/>
    <lineage>
        <taxon>Bacteria</taxon>
        <taxon>Pseudomonadati</taxon>
        <taxon>Pseudomonadota</taxon>
        <taxon>Gammaproteobacteria</taxon>
        <taxon>Legionellales</taxon>
        <taxon>Legionellaceae</taxon>
        <taxon>Legionella</taxon>
    </lineage>
</organism>
<gene>
    <name evidence="2" type="ORF">BN59_01389</name>
</gene>
<feature type="coiled-coil region" evidence="1">
    <location>
        <begin position="146"/>
        <end position="177"/>
    </location>
</feature>
<keyword evidence="3" id="KW-1185">Reference proteome</keyword>
<dbReference type="SMART" id="SM00726">
    <property type="entry name" value="UIM"/>
    <property type="match status" value="3"/>
</dbReference>
<dbReference type="RefSeq" id="WP_043873513.1">
    <property type="nucleotide sequence ID" value="NZ_CCVW01000001.1"/>
</dbReference>
<proteinExistence type="predicted"/>